<evidence type="ECO:0000313" key="2">
    <source>
        <dbReference type="Proteomes" id="UP000829196"/>
    </source>
</evidence>
<reference evidence="1" key="1">
    <citation type="journal article" date="2022" name="Front. Genet.">
        <title>Chromosome-Scale Assembly of the Dendrobium nobile Genome Provides Insights Into the Molecular Mechanism of the Biosynthesis of the Medicinal Active Ingredient of Dendrobium.</title>
        <authorList>
            <person name="Xu Q."/>
            <person name="Niu S.-C."/>
            <person name="Li K.-L."/>
            <person name="Zheng P.-J."/>
            <person name="Zhang X.-J."/>
            <person name="Jia Y."/>
            <person name="Liu Y."/>
            <person name="Niu Y.-X."/>
            <person name="Yu L.-H."/>
            <person name="Chen D.-F."/>
            <person name="Zhang G.-Q."/>
        </authorList>
    </citation>
    <scope>NUCLEOTIDE SEQUENCE</scope>
    <source>
        <tissue evidence="1">Leaf</tissue>
    </source>
</reference>
<name>A0A8T3AWM5_DENNO</name>
<dbReference type="EMBL" id="JAGYWB010000013">
    <property type="protein sequence ID" value="KAI0500976.1"/>
    <property type="molecule type" value="Genomic_DNA"/>
</dbReference>
<organism evidence="1 2">
    <name type="scientific">Dendrobium nobile</name>
    <name type="common">Orchid</name>
    <dbReference type="NCBI Taxonomy" id="94219"/>
    <lineage>
        <taxon>Eukaryota</taxon>
        <taxon>Viridiplantae</taxon>
        <taxon>Streptophyta</taxon>
        <taxon>Embryophyta</taxon>
        <taxon>Tracheophyta</taxon>
        <taxon>Spermatophyta</taxon>
        <taxon>Magnoliopsida</taxon>
        <taxon>Liliopsida</taxon>
        <taxon>Asparagales</taxon>
        <taxon>Orchidaceae</taxon>
        <taxon>Epidendroideae</taxon>
        <taxon>Malaxideae</taxon>
        <taxon>Dendrobiinae</taxon>
        <taxon>Dendrobium</taxon>
    </lineage>
</organism>
<sequence>MPMERSMFLRILEMKADSGNLNFGNEGWRWEPIFLIILAMKAAGGNSENQQVGVQKWVAGRIQVEPDSDRFLFDMTLTRPVFANGLDFTTLIRPDKKSSKPNPIRMTRGPTKIIGKHEKMRVGAVGVIGLAPHEQRRVV</sequence>
<proteinExistence type="predicted"/>
<keyword evidence="2" id="KW-1185">Reference proteome</keyword>
<evidence type="ECO:0000313" key="1">
    <source>
        <dbReference type="EMBL" id="KAI0500976.1"/>
    </source>
</evidence>
<gene>
    <name evidence="1" type="ORF">KFK09_019194</name>
</gene>
<accession>A0A8T3AWM5</accession>
<protein>
    <submittedName>
        <fullName evidence="1">Uncharacterized protein</fullName>
    </submittedName>
</protein>
<comment type="caution">
    <text evidence="1">The sequence shown here is derived from an EMBL/GenBank/DDBJ whole genome shotgun (WGS) entry which is preliminary data.</text>
</comment>
<dbReference type="AlphaFoldDB" id="A0A8T3AWM5"/>
<dbReference type="Proteomes" id="UP000829196">
    <property type="component" value="Unassembled WGS sequence"/>
</dbReference>